<dbReference type="InterPro" id="IPR020084">
    <property type="entry name" value="NUDIX_hydrolase_CS"/>
</dbReference>
<dbReference type="FunFam" id="3.90.79.10:FF:000015">
    <property type="entry name" value="Nudix hydrolase 8"/>
    <property type="match status" value="1"/>
</dbReference>
<accession>A0A8S0Q4J4</accession>
<feature type="domain" description="Nudix hydrolase" evidence="4">
    <location>
        <begin position="171"/>
        <end position="303"/>
    </location>
</feature>
<evidence type="ECO:0000256" key="1">
    <source>
        <dbReference type="ARBA" id="ARBA00005582"/>
    </source>
</evidence>
<dbReference type="Pfam" id="PF00293">
    <property type="entry name" value="NUDIX"/>
    <property type="match status" value="1"/>
</dbReference>
<sequence>MMACMKFASRSSILCFTTSRTIYLNSKIRPFSTVKQTVEDQGKLNKVRFGISLNSRFWMSSSSASHVSSEKQTQQVERILDARNDDHGGVMVEMTDESMDAGLFASLLRASLSQWRQQGKKGVWIKMPIELVNLVEPAVKEGFYYHHAEAKYIMLVHWLPSIANTLPASASHRVGIGAFVVNEKNEVLVVQEKSGTFGGTGVWKFPTGVVDEGEDICDAAVREVKEETGIDSKFVEILAFRQSHKSFFDKSDLFFVCMMQPLSFDIKPQEAEIEAAQWMPYEEYATQPFVQKHELLRYIADVCRTKKDGGYSGFSAVPTVTSFSKKKSFLYVNRQDVDS</sequence>
<dbReference type="PRINTS" id="PR01356">
    <property type="entry name" value="GFGPROTEIN"/>
</dbReference>
<keyword evidence="3 5" id="KW-0378">Hydrolase</keyword>
<dbReference type="Gene3D" id="3.40.630.30">
    <property type="match status" value="1"/>
</dbReference>
<dbReference type="Pfam" id="PF18290">
    <property type="entry name" value="Nudix_hydro"/>
    <property type="match status" value="1"/>
</dbReference>
<evidence type="ECO:0000256" key="2">
    <source>
        <dbReference type="ARBA" id="ARBA00022723"/>
    </source>
</evidence>
<dbReference type="GO" id="GO:0035529">
    <property type="term" value="F:NADH pyrophosphatase activity"/>
    <property type="evidence" value="ECO:0007669"/>
    <property type="project" value="TreeGrafter"/>
</dbReference>
<evidence type="ECO:0000259" key="4">
    <source>
        <dbReference type="PROSITE" id="PS51462"/>
    </source>
</evidence>
<comment type="similarity">
    <text evidence="1">Belongs to the Nudix hydrolase family.</text>
</comment>
<comment type="caution">
    <text evidence="5">The sequence shown here is derived from an EMBL/GenBank/DDBJ whole genome shotgun (WGS) entry which is preliminary data.</text>
</comment>
<dbReference type="CDD" id="cd04670">
    <property type="entry name" value="NUDIX_ASFGF2_Nudt6"/>
    <property type="match status" value="1"/>
</dbReference>
<dbReference type="InterPro" id="IPR040618">
    <property type="entry name" value="Pre-Nudix"/>
</dbReference>
<dbReference type="SUPFAM" id="SSF55811">
    <property type="entry name" value="Nudix"/>
    <property type="match status" value="1"/>
</dbReference>
<dbReference type="FunFam" id="3.40.630.30:FF:000016">
    <property type="entry name" value="nudix hydrolase 2"/>
    <property type="match status" value="1"/>
</dbReference>
<dbReference type="GO" id="GO:0047631">
    <property type="term" value="F:ADP-ribose diphosphatase activity"/>
    <property type="evidence" value="ECO:0007669"/>
    <property type="project" value="TreeGrafter"/>
</dbReference>
<protein>
    <submittedName>
        <fullName evidence="5">Nudix hydrolase 2-like isoform X1</fullName>
    </submittedName>
</protein>
<proteinExistence type="inferred from homology"/>
<evidence type="ECO:0000313" key="5">
    <source>
        <dbReference type="EMBL" id="CAA2962898.1"/>
    </source>
</evidence>
<dbReference type="Gene3D" id="3.90.79.10">
    <property type="entry name" value="Nucleoside Triphosphate Pyrophosphohydrolase"/>
    <property type="match status" value="1"/>
</dbReference>
<dbReference type="Gramene" id="OE9A052428T5">
    <property type="protein sequence ID" value="OE9A052428C5"/>
    <property type="gene ID" value="OE9A052428"/>
</dbReference>
<organism evidence="5 6">
    <name type="scientific">Olea europaea subsp. europaea</name>
    <dbReference type="NCBI Taxonomy" id="158383"/>
    <lineage>
        <taxon>Eukaryota</taxon>
        <taxon>Viridiplantae</taxon>
        <taxon>Streptophyta</taxon>
        <taxon>Embryophyta</taxon>
        <taxon>Tracheophyta</taxon>
        <taxon>Spermatophyta</taxon>
        <taxon>Magnoliopsida</taxon>
        <taxon>eudicotyledons</taxon>
        <taxon>Gunneridae</taxon>
        <taxon>Pentapetalae</taxon>
        <taxon>asterids</taxon>
        <taxon>lamiids</taxon>
        <taxon>Lamiales</taxon>
        <taxon>Oleaceae</taxon>
        <taxon>Oleeae</taxon>
        <taxon>Olea</taxon>
    </lineage>
</organism>
<dbReference type="Proteomes" id="UP000594638">
    <property type="component" value="Unassembled WGS sequence"/>
</dbReference>
<gene>
    <name evidence="5" type="ORF">OLEA9_A052428</name>
</gene>
<dbReference type="GO" id="GO:0051287">
    <property type="term" value="F:NAD binding"/>
    <property type="evidence" value="ECO:0007669"/>
    <property type="project" value="TreeGrafter"/>
</dbReference>
<dbReference type="PROSITE" id="PS51462">
    <property type="entry name" value="NUDIX"/>
    <property type="match status" value="1"/>
</dbReference>
<dbReference type="InterPro" id="IPR003293">
    <property type="entry name" value="Nudix_hydrolase6-like"/>
</dbReference>
<dbReference type="OrthoDB" id="447842at2759"/>
<name>A0A8S0Q4J4_OLEEU</name>
<dbReference type="PANTHER" id="PTHR13994">
    <property type="entry name" value="NUDIX HYDROLASE RELATED"/>
    <property type="match status" value="1"/>
</dbReference>
<dbReference type="PROSITE" id="PS00893">
    <property type="entry name" value="NUDIX_BOX"/>
    <property type="match status" value="1"/>
</dbReference>
<dbReference type="InterPro" id="IPR000086">
    <property type="entry name" value="NUDIX_hydrolase_dom"/>
</dbReference>
<evidence type="ECO:0000313" key="6">
    <source>
        <dbReference type="Proteomes" id="UP000594638"/>
    </source>
</evidence>
<dbReference type="GO" id="GO:0046872">
    <property type="term" value="F:metal ion binding"/>
    <property type="evidence" value="ECO:0007669"/>
    <property type="project" value="UniProtKB-KW"/>
</dbReference>
<keyword evidence="6" id="KW-1185">Reference proteome</keyword>
<dbReference type="EMBL" id="CACTIH010001806">
    <property type="protein sequence ID" value="CAA2962898.1"/>
    <property type="molecule type" value="Genomic_DNA"/>
</dbReference>
<dbReference type="AlphaFoldDB" id="A0A8S0Q4J4"/>
<keyword evidence="2" id="KW-0479">Metal-binding</keyword>
<dbReference type="PANTHER" id="PTHR13994:SF29">
    <property type="entry name" value="NUDIX HYDROLASE 2"/>
    <property type="match status" value="1"/>
</dbReference>
<dbReference type="InterPro" id="IPR015797">
    <property type="entry name" value="NUDIX_hydrolase-like_dom_sf"/>
</dbReference>
<evidence type="ECO:0000256" key="3">
    <source>
        <dbReference type="ARBA" id="ARBA00022801"/>
    </source>
</evidence>
<reference evidence="5 6" key="1">
    <citation type="submission" date="2019-12" db="EMBL/GenBank/DDBJ databases">
        <authorList>
            <person name="Alioto T."/>
            <person name="Alioto T."/>
            <person name="Gomez Garrido J."/>
        </authorList>
    </citation>
    <scope>NUCLEOTIDE SEQUENCE [LARGE SCALE GENOMIC DNA]</scope>
</reference>